<feature type="compositionally biased region" description="Pro residues" evidence="12">
    <location>
        <begin position="1"/>
        <end position="20"/>
    </location>
</feature>
<dbReference type="PANTHER" id="PTHR46494:SF1">
    <property type="entry name" value="CORA FAMILY METAL ION TRANSPORTER (EUROFUNG)"/>
    <property type="match status" value="1"/>
</dbReference>
<proteinExistence type="inferred from homology"/>
<dbReference type="Gene3D" id="1.20.58.340">
    <property type="entry name" value="Magnesium transport protein CorA, transmembrane region"/>
    <property type="match status" value="2"/>
</dbReference>
<keyword evidence="9 13" id="KW-0472">Membrane</keyword>
<dbReference type="GO" id="GO:0015087">
    <property type="term" value="F:cobalt ion transmembrane transporter activity"/>
    <property type="evidence" value="ECO:0007669"/>
    <property type="project" value="TreeGrafter"/>
</dbReference>
<reference evidence="14" key="1">
    <citation type="submission" date="2024-05" db="EMBL/GenBank/DDBJ databases">
        <authorList>
            <person name="Cai S.Y."/>
            <person name="Jin L.M."/>
            <person name="Li H.R."/>
        </authorList>
    </citation>
    <scope>NUCLEOTIDE SEQUENCE</scope>
    <source>
        <strain evidence="14">A5-74</strain>
    </source>
</reference>
<organism evidence="14">
    <name type="scientific">Nakamurella sp. A5-74</name>
    <dbReference type="NCBI Taxonomy" id="3158264"/>
    <lineage>
        <taxon>Bacteria</taxon>
        <taxon>Bacillati</taxon>
        <taxon>Actinomycetota</taxon>
        <taxon>Actinomycetes</taxon>
        <taxon>Nakamurellales</taxon>
        <taxon>Nakamurellaceae</taxon>
        <taxon>Nakamurella</taxon>
    </lineage>
</organism>
<comment type="subcellular location">
    <subcellularLocation>
        <location evidence="1">Cell membrane</location>
        <topology evidence="1">Multi-pass membrane protein</topology>
    </subcellularLocation>
</comment>
<keyword evidence="8" id="KW-0406">Ion transport</keyword>
<keyword evidence="3" id="KW-0813">Transport</keyword>
<dbReference type="EMBL" id="CP159218">
    <property type="protein sequence ID" value="XCG62011.1"/>
    <property type="molecule type" value="Genomic_DNA"/>
</dbReference>
<evidence type="ECO:0000256" key="4">
    <source>
        <dbReference type="ARBA" id="ARBA00022475"/>
    </source>
</evidence>
<evidence type="ECO:0000256" key="2">
    <source>
        <dbReference type="ARBA" id="ARBA00009765"/>
    </source>
</evidence>
<dbReference type="RefSeq" id="WP_353647626.1">
    <property type="nucleotide sequence ID" value="NZ_CP159218.1"/>
</dbReference>
<dbReference type="InterPro" id="IPR045861">
    <property type="entry name" value="CorA_cytoplasmic_dom"/>
</dbReference>
<evidence type="ECO:0000256" key="10">
    <source>
        <dbReference type="ARBA" id="ARBA00034269"/>
    </source>
</evidence>
<gene>
    <name evidence="14" type="ORF">ABLG96_12020</name>
</gene>
<evidence type="ECO:0000256" key="9">
    <source>
        <dbReference type="ARBA" id="ARBA00023136"/>
    </source>
</evidence>
<evidence type="ECO:0000313" key="14">
    <source>
        <dbReference type="EMBL" id="XCG62011.1"/>
    </source>
</evidence>
<dbReference type="AlphaFoldDB" id="A0AAU8DIJ0"/>
<dbReference type="SUPFAM" id="SSF143865">
    <property type="entry name" value="CorA soluble domain-like"/>
    <property type="match status" value="1"/>
</dbReference>
<sequence>MPRLPSLPPIFPHGRPPQKPAPTQVERVPSLVDCAAYVDGHRVDNCSGLSATYAAVQEHGSGFAWVGLHEPSADDMEEVAQVFGLHRLAVEDAVNAHQRPKLERYKRYSVLVIKTVEYVDHESSTTAVEIVNTGEILLLVGPDFIITVRHGRHSELKDIRASLEKDHEHLALGPAAVAHTIADRIVDHYLTVIGEVEDDVDEMESLVFDTRSQVRIEQIYLLKREILELRRAVVPLGFALEQLIDDDSPLFPMAVRAYFRDVADHLKSVVEQVWTFDELLNTLVSARLANVTTRQNEDMRKISAWAAIALVPTAIAGIYGMNFQHMPELHWTFGYPMAIGLIVLVCVLLFRMLRKRGWL</sequence>
<dbReference type="GO" id="GO:0050897">
    <property type="term" value="F:cobalt ion binding"/>
    <property type="evidence" value="ECO:0007669"/>
    <property type="project" value="TreeGrafter"/>
</dbReference>
<feature type="transmembrane region" description="Helical" evidence="13">
    <location>
        <begin position="333"/>
        <end position="353"/>
    </location>
</feature>
<keyword evidence="5 13" id="KW-0812">Transmembrane</keyword>
<name>A0AAU8DIJ0_9ACTN</name>
<evidence type="ECO:0000256" key="1">
    <source>
        <dbReference type="ARBA" id="ARBA00004651"/>
    </source>
</evidence>
<dbReference type="GO" id="GO:0015095">
    <property type="term" value="F:magnesium ion transmembrane transporter activity"/>
    <property type="evidence" value="ECO:0007669"/>
    <property type="project" value="TreeGrafter"/>
</dbReference>
<keyword evidence="6" id="KW-0460">Magnesium</keyword>
<dbReference type="GO" id="GO:0005886">
    <property type="term" value="C:plasma membrane"/>
    <property type="evidence" value="ECO:0007669"/>
    <property type="project" value="UniProtKB-SubCell"/>
</dbReference>
<dbReference type="Gene3D" id="3.30.460.20">
    <property type="entry name" value="CorA soluble domain-like"/>
    <property type="match status" value="1"/>
</dbReference>
<dbReference type="InterPro" id="IPR045863">
    <property type="entry name" value="CorA_TM1_TM2"/>
</dbReference>
<comment type="catalytic activity">
    <reaction evidence="10">
        <text>Mg(2+)(in) = Mg(2+)(out)</text>
        <dbReference type="Rhea" id="RHEA:29827"/>
        <dbReference type="ChEBI" id="CHEBI:18420"/>
    </reaction>
</comment>
<evidence type="ECO:0000256" key="11">
    <source>
        <dbReference type="ARBA" id="ARBA00045497"/>
    </source>
</evidence>
<dbReference type="FunFam" id="1.20.58.340:FF:000004">
    <property type="entry name" value="Magnesium transport protein CorA"/>
    <property type="match status" value="1"/>
</dbReference>
<dbReference type="SUPFAM" id="SSF144083">
    <property type="entry name" value="Magnesium transport protein CorA, transmembrane region"/>
    <property type="match status" value="1"/>
</dbReference>
<evidence type="ECO:0000256" key="6">
    <source>
        <dbReference type="ARBA" id="ARBA00022842"/>
    </source>
</evidence>
<keyword evidence="4" id="KW-1003">Cell membrane</keyword>
<comment type="similarity">
    <text evidence="2">Belongs to the CorA metal ion transporter (MIT) (TC 1.A.35) family.</text>
</comment>
<feature type="transmembrane region" description="Helical" evidence="13">
    <location>
        <begin position="302"/>
        <end position="321"/>
    </location>
</feature>
<evidence type="ECO:0000256" key="7">
    <source>
        <dbReference type="ARBA" id="ARBA00022989"/>
    </source>
</evidence>
<evidence type="ECO:0000256" key="8">
    <source>
        <dbReference type="ARBA" id="ARBA00023065"/>
    </source>
</evidence>
<dbReference type="InterPro" id="IPR002523">
    <property type="entry name" value="MgTranspt_CorA/ZnTranspt_ZntB"/>
</dbReference>
<dbReference type="CDD" id="cd12830">
    <property type="entry name" value="MtCorA-like"/>
    <property type="match status" value="1"/>
</dbReference>
<evidence type="ECO:0000256" key="12">
    <source>
        <dbReference type="SAM" id="MobiDB-lite"/>
    </source>
</evidence>
<feature type="region of interest" description="Disordered" evidence="12">
    <location>
        <begin position="1"/>
        <end position="24"/>
    </location>
</feature>
<protein>
    <submittedName>
        <fullName evidence="14">Magnesium and cobalt transport protein CorA</fullName>
    </submittedName>
</protein>
<accession>A0AAU8DIJ0</accession>
<dbReference type="Pfam" id="PF01544">
    <property type="entry name" value="CorA"/>
    <property type="match status" value="1"/>
</dbReference>
<dbReference type="PANTHER" id="PTHR46494">
    <property type="entry name" value="CORA FAMILY METAL ION TRANSPORTER (EUROFUNG)"/>
    <property type="match status" value="1"/>
</dbReference>
<keyword evidence="7 13" id="KW-1133">Transmembrane helix</keyword>
<evidence type="ECO:0000256" key="5">
    <source>
        <dbReference type="ARBA" id="ARBA00022692"/>
    </source>
</evidence>
<evidence type="ECO:0000256" key="3">
    <source>
        <dbReference type="ARBA" id="ARBA00022448"/>
    </source>
</evidence>
<evidence type="ECO:0000256" key="13">
    <source>
        <dbReference type="SAM" id="Phobius"/>
    </source>
</evidence>
<dbReference type="GO" id="GO:0000287">
    <property type="term" value="F:magnesium ion binding"/>
    <property type="evidence" value="ECO:0007669"/>
    <property type="project" value="TreeGrafter"/>
</dbReference>
<comment type="function">
    <text evidence="11">Mediates influx of magnesium ions. Alternates between open and closed states. Activated by low cytoplasmic Mg(2+) levels. Inactive when cytoplasmic Mg(2+) levels are high.</text>
</comment>